<accession>A0A0A2TB09</accession>
<dbReference type="SUPFAM" id="SSF46785">
    <property type="entry name" value="Winged helix' DNA-binding domain"/>
    <property type="match status" value="1"/>
</dbReference>
<organism evidence="5 6">
    <name type="scientific">Pontibacillus yanchengensis Y32</name>
    <dbReference type="NCBI Taxonomy" id="1385514"/>
    <lineage>
        <taxon>Bacteria</taxon>
        <taxon>Bacillati</taxon>
        <taxon>Bacillota</taxon>
        <taxon>Bacilli</taxon>
        <taxon>Bacillales</taxon>
        <taxon>Bacillaceae</taxon>
        <taxon>Pontibacillus</taxon>
    </lineage>
</organism>
<proteinExistence type="predicted"/>
<dbReference type="CDD" id="cd00090">
    <property type="entry name" value="HTH_ARSR"/>
    <property type="match status" value="1"/>
</dbReference>
<dbReference type="GO" id="GO:0003700">
    <property type="term" value="F:DNA-binding transcription factor activity"/>
    <property type="evidence" value="ECO:0007669"/>
    <property type="project" value="InterPro"/>
</dbReference>
<dbReference type="Proteomes" id="UP000030147">
    <property type="component" value="Unassembled WGS sequence"/>
</dbReference>
<evidence type="ECO:0000256" key="1">
    <source>
        <dbReference type="ARBA" id="ARBA00023015"/>
    </source>
</evidence>
<evidence type="ECO:0000259" key="4">
    <source>
        <dbReference type="PROSITE" id="PS50987"/>
    </source>
</evidence>
<dbReference type="RefSeq" id="WP_036823511.1">
    <property type="nucleotide sequence ID" value="NZ_AVBF01000075.1"/>
</dbReference>
<dbReference type="InterPro" id="IPR001845">
    <property type="entry name" value="HTH_ArsR_DNA-bd_dom"/>
</dbReference>
<protein>
    <submittedName>
        <fullName evidence="5">ArsR family transcriptional regulator</fullName>
    </submittedName>
</protein>
<reference evidence="5 6" key="1">
    <citation type="journal article" date="2015" name="Stand. Genomic Sci.">
        <title>High quality draft genome sequence of the moderately halophilic bacterium Pontibacillus yanchengensis Y32(T) and comparison among Pontibacillus genomes.</title>
        <authorList>
            <person name="Huang J."/>
            <person name="Qiao Z.X."/>
            <person name="Tang J.W."/>
            <person name="Wang G."/>
        </authorList>
    </citation>
    <scope>NUCLEOTIDE SEQUENCE [LARGE SCALE GENOMIC DNA]</scope>
    <source>
        <strain evidence="5 6">Y32</strain>
    </source>
</reference>
<dbReference type="OrthoDB" id="2646147at2"/>
<dbReference type="InterPro" id="IPR036390">
    <property type="entry name" value="WH_DNA-bd_sf"/>
</dbReference>
<keyword evidence="2" id="KW-0238">DNA-binding</keyword>
<feature type="domain" description="HTH arsR-type" evidence="4">
    <location>
        <begin position="257"/>
        <end position="346"/>
    </location>
</feature>
<dbReference type="InterPro" id="IPR036388">
    <property type="entry name" value="WH-like_DNA-bd_sf"/>
</dbReference>
<keyword evidence="6" id="KW-1185">Reference proteome</keyword>
<dbReference type="Pfam" id="PF01022">
    <property type="entry name" value="HTH_5"/>
    <property type="match status" value="1"/>
</dbReference>
<evidence type="ECO:0000256" key="2">
    <source>
        <dbReference type="ARBA" id="ARBA00023125"/>
    </source>
</evidence>
<comment type="caution">
    <text evidence="5">The sequence shown here is derived from an EMBL/GenBank/DDBJ whole genome shotgun (WGS) entry which is preliminary data.</text>
</comment>
<gene>
    <name evidence="5" type="ORF">N782_20760</name>
</gene>
<dbReference type="PROSITE" id="PS50987">
    <property type="entry name" value="HTH_ARSR_2"/>
    <property type="match status" value="1"/>
</dbReference>
<keyword evidence="1" id="KW-0805">Transcription regulation</keyword>
<sequence>MEIYSTSNKQRETYQVELKHSLLWEAALGIAAITNTPLKDTLEFTGWESIKISLNNRMLEHLQYVEDHNTWKALLQLLHQDDFEDFRSFSMYIRKLSAEEFRYYAIPYLGKIHEARRQKASQQSQEAIEELKSVTQDNPFFPSYIEFICSVDIDEVKTHLIEVLSGWLQAVIEPQQKRLQSILLRDVEAKEHMKERVDSEQFVEWATGGIQYRPEPSVHKVILIPQTIYRPWNVEADLIGAKVFYYPVSNESMHPDKKDIPNQILVQRYKALGDENRLKMLKLVIKRSYTLHELTEELNMSKTTVHHHMKLLKSARLVSSDSSGYKANQTILSSMPQELELFLGIR</sequence>
<dbReference type="InterPro" id="IPR051081">
    <property type="entry name" value="HTH_MetalResp_TranReg"/>
</dbReference>
<dbReference type="eggNOG" id="COG0640">
    <property type="taxonomic scope" value="Bacteria"/>
</dbReference>
<dbReference type="SMART" id="SM00418">
    <property type="entry name" value="HTH_ARSR"/>
    <property type="match status" value="1"/>
</dbReference>
<dbReference type="PANTHER" id="PTHR33154:SF18">
    <property type="entry name" value="ARSENICAL RESISTANCE OPERON REPRESSOR"/>
    <property type="match status" value="1"/>
</dbReference>
<dbReference type="STRING" id="1385514.N782_20760"/>
<dbReference type="PRINTS" id="PR00778">
    <property type="entry name" value="HTHARSR"/>
</dbReference>
<dbReference type="EMBL" id="AVBF01000075">
    <property type="protein sequence ID" value="KGP71241.1"/>
    <property type="molecule type" value="Genomic_DNA"/>
</dbReference>
<dbReference type="GO" id="GO:0003677">
    <property type="term" value="F:DNA binding"/>
    <property type="evidence" value="ECO:0007669"/>
    <property type="project" value="UniProtKB-KW"/>
</dbReference>
<dbReference type="AlphaFoldDB" id="A0A0A2TB09"/>
<dbReference type="InterPro" id="IPR011991">
    <property type="entry name" value="ArsR-like_HTH"/>
</dbReference>
<dbReference type="Gene3D" id="1.10.10.10">
    <property type="entry name" value="Winged helix-like DNA-binding domain superfamily/Winged helix DNA-binding domain"/>
    <property type="match status" value="1"/>
</dbReference>
<evidence type="ECO:0000313" key="5">
    <source>
        <dbReference type="EMBL" id="KGP71241.1"/>
    </source>
</evidence>
<name>A0A0A2TB09_9BACI</name>
<evidence type="ECO:0000256" key="3">
    <source>
        <dbReference type="ARBA" id="ARBA00023163"/>
    </source>
</evidence>
<evidence type="ECO:0000313" key="6">
    <source>
        <dbReference type="Proteomes" id="UP000030147"/>
    </source>
</evidence>
<dbReference type="PANTHER" id="PTHR33154">
    <property type="entry name" value="TRANSCRIPTIONAL REGULATOR, ARSR FAMILY"/>
    <property type="match status" value="1"/>
</dbReference>
<keyword evidence="3" id="KW-0804">Transcription</keyword>